<comment type="caution">
    <text evidence="7">The sequence shown here is derived from an EMBL/GenBank/DDBJ whole genome shotgun (WGS) entry which is preliminary data.</text>
</comment>
<dbReference type="GO" id="GO:0032472">
    <property type="term" value="P:Golgi calcium ion transport"/>
    <property type="evidence" value="ECO:0007669"/>
    <property type="project" value="TreeGrafter"/>
</dbReference>
<evidence type="ECO:0000256" key="6">
    <source>
        <dbReference type="RuleBase" id="RU365102"/>
    </source>
</evidence>
<keyword evidence="3 6" id="KW-0812">Transmembrane</keyword>
<dbReference type="PROSITE" id="PS01214">
    <property type="entry name" value="UPF0016"/>
    <property type="match status" value="1"/>
</dbReference>
<dbReference type="OrthoDB" id="442680at2759"/>
<dbReference type="GO" id="GO:0005794">
    <property type="term" value="C:Golgi apparatus"/>
    <property type="evidence" value="ECO:0007669"/>
    <property type="project" value="TreeGrafter"/>
</dbReference>
<feature type="transmembrane region" description="Helical" evidence="6">
    <location>
        <begin position="186"/>
        <end position="203"/>
    </location>
</feature>
<feature type="transmembrane region" description="Helical" evidence="6">
    <location>
        <begin position="294"/>
        <end position="312"/>
    </location>
</feature>
<evidence type="ECO:0000313" key="8">
    <source>
        <dbReference type="Proteomes" id="UP000708148"/>
    </source>
</evidence>
<keyword evidence="4 6" id="KW-1133">Transmembrane helix</keyword>
<evidence type="ECO:0000256" key="1">
    <source>
        <dbReference type="ARBA" id="ARBA00004141"/>
    </source>
</evidence>
<dbReference type="Proteomes" id="UP000708148">
    <property type="component" value="Unassembled WGS sequence"/>
</dbReference>
<comment type="similarity">
    <text evidence="2 6">Belongs to the GDT1 family.</text>
</comment>
<protein>
    <recommendedName>
        <fullName evidence="6">GDT1 family protein</fullName>
    </recommendedName>
</protein>
<dbReference type="PANTHER" id="PTHR12608">
    <property type="entry name" value="TRANSMEMBRANE PROTEIN HTP-1 RELATED"/>
    <property type="match status" value="1"/>
</dbReference>
<dbReference type="GO" id="GO:0005384">
    <property type="term" value="F:manganese ion transmembrane transporter activity"/>
    <property type="evidence" value="ECO:0007669"/>
    <property type="project" value="TreeGrafter"/>
</dbReference>
<evidence type="ECO:0000256" key="2">
    <source>
        <dbReference type="ARBA" id="ARBA00009190"/>
    </source>
</evidence>
<dbReference type="AlphaFoldDB" id="A0A8S1ITK9"/>
<dbReference type="GO" id="GO:0009535">
    <property type="term" value="C:chloroplast thylakoid membrane"/>
    <property type="evidence" value="ECO:0007669"/>
    <property type="project" value="TreeGrafter"/>
</dbReference>
<sequence>MERGKWVGARGGGLALDLRPRSLVPAVLRAQPGRCWSHCQLFETRQVREKNVTVGAVREAGSGKDFPSFQTLLPAIGGAAGLAWAASALAESGVPSLEAIPGIEDGGPALGGFISAFLLILFSEIGDKTFFIAVLLSLQNPKSAVFIGTVGALAVMTVISTGLGQVLHELDGLLPASTAAFPLDDVLAISLLVFFGLQTLLAAGDADDTAKEEKEEAEEVVSGLLSGANGLILSTFVLVFAAEWGDKSFLATTALAAVANPINVCIGAVAGHAVATVIAVVGGSFLSEYVSERTVQYIGGSLFLVFAAFNIFELVEHIS</sequence>
<feature type="transmembrane region" description="Helical" evidence="6">
    <location>
        <begin position="224"/>
        <end position="242"/>
    </location>
</feature>
<accession>A0A8S1ITK9</accession>
<dbReference type="PANTHER" id="PTHR12608:SF6">
    <property type="entry name" value="PROTEIN PAM71, CHLOROPLASTIC"/>
    <property type="match status" value="1"/>
</dbReference>
<organism evidence="7 8">
    <name type="scientific">Ostreobium quekettii</name>
    <dbReference type="NCBI Taxonomy" id="121088"/>
    <lineage>
        <taxon>Eukaryota</taxon>
        <taxon>Viridiplantae</taxon>
        <taxon>Chlorophyta</taxon>
        <taxon>core chlorophytes</taxon>
        <taxon>Ulvophyceae</taxon>
        <taxon>TCBD clade</taxon>
        <taxon>Bryopsidales</taxon>
        <taxon>Ostreobineae</taxon>
        <taxon>Ostreobiaceae</taxon>
        <taxon>Ostreobium</taxon>
    </lineage>
</organism>
<dbReference type="GO" id="GO:0032468">
    <property type="term" value="P:Golgi calcium ion homeostasis"/>
    <property type="evidence" value="ECO:0007669"/>
    <property type="project" value="TreeGrafter"/>
</dbReference>
<dbReference type="InterPro" id="IPR001727">
    <property type="entry name" value="GDT1-like"/>
</dbReference>
<keyword evidence="5 6" id="KW-0472">Membrane</keyword>
<evidence type="ECO:0000256" key="3">
    <source>
        <dbReference type="ARBA" id="ARBA00022692"/>
    </source>
</evidence>
<name>A0A8S1ITK9_9CHLO</name>
<dbReference type="InterPro" id="IPR049555">
    <property type="entry name" value="GDT1-like_CS"/>
</dbReference>
<proteinExistence type="inferred from homology"/>
<evidence type="ECO:0000256" key="5">
    <source>
        <dbReference type="ARBA" id="ARBA00023136"/>
    </source>
</evidence>
<comment type="subcellular location">
    <subcellularLocation>
        <location evidence="1 6">Membrane</location>
        <topology evidence="1 6">Multi-pass membrane protein</topology>
    </subcellularLocation>
</comment>
<dbReference type="EMBL" id="CAJHUC010000822">
    <property type="protein sequence ID" value="CAD7698411.1"/>
    <property type="molecule type" value="Genomic_DNA"/>
</dbReference>
<keyword evidence="8" id="KW-1185">Reference proteome</keyword>
<feature type="transmembrane region" description="Helical" evidence="6">
    <location>
        <begin position="254"/>
        <end position="282"/>
    </location>
</feature>
<gene>
    <name evidence="7" type="ORF">OSTQU699_LOCUS3772</name>
</gene>
<dbReference type="Pfam" id="PF01169">
    <property type="entry name" value="GDT1"/>
    <property type="match status" value="2"/>
</dbReference>
<evidence type="ECO:0000313" key="7">
    <source>
        <dbReference type="EMBL" id="CAD7698411.1"/>
    </source>
</evidence>
<dbReference type="GO" id="GO:0015085">
    <property type="term" value="F:calcium ion transmembrane transporter activity"/>
    <property type="evidence" value="ECO:0007669"/>
    <property type="project" value="TreeGrafter"/>
</dbReference>
<evidence type="ECO:0000256" key="4">
    <source>
        <dbReference type="ARBA" id="ARBA00022989"/>
    </source>
</evidence>
<reference evidence="7" key="1">
    <citation type="submission" date="2020-12" db="EMBL/GenBank/DDBJ databases">
        <authorList>
            <person name="Iha C."/>
        </authorList>
    </citation>
    <scope>NUCLEOTIDE SEQUENCE</scope>
</reference>
<feature type="transmembrane region" description="Helical" evidence="6">
    <location>
        <begin position="145"/>
        <end position="166"/>
    </location>
</feature>
<feature type="transmembrane region" description="Helical" evidence="6">
    <location>
        <begin position="72"/>
        <end position="90"/>
    </location>
</feature>
<feature type="transmembrane region" description="Helical" evidence="6">
    <location>
        <begin position="110"/>
        <end position="138"/>
    </location>
</feature>